<dbReference type="InterPro" id="IPR027417">
    <property type="entry name" value="P-loop_NTPase"/>
</dbReference>
<dbReference type="NCBIfam" id="TIGR00665">
    <property type="entry name" value="DnaB"/>
    <property type="match status" value="1"/>
</dbReference>
<evidence type="ECO:0000256" key="7">
    <source>
        <dbReference type="ARBA" id="ARBA00022806"/>
    </source>
</evidence>
<dbReference type="PANTHER" id="PTHR30153:SF2">
    <property type="entry name" value="REPLICATIVE DNA HELICASE"/>
    <property type="match status" value="1"/>
</dbReference>
<dbReference type="InterPro" id="IPR030934">
    <property type="entry name" value="Intein_C"/>
</dbReference>
<keyword evidence="9 13" id="KW-0238">DNA-binding</keyword>
<accession>A0A2I4Q2K2</accession>
<dbReference type="GO" id="GO:0005524">
    <property type="term" value="F:ATP binding"/>
    <property type="evidence" value="ECO:0007669"/>
    <property type="project" value="UniProtKB-UniRule"/>
</dbReference>
<dbReference type="SUPFAM" id="SSF52540">
    <property type="entry name" value="P-loop containing nucleoside triphosphate hydrolases"/>
    <property type="match status" value="1"/>
</dbReference>
<keyword evidence="15" id="KW-0934">Plastid</keyword>
<keyword evidence="2 13" id="KW-0639">Primosome</keyword>
<sequence length="579" mass="66513">MNNKNLSNVKIILPYNLLAEKLILGSILTIPEAISLVSEKLPIEAFYLENHQLIYKGLLILYAEGKTIDYINLITWLQDNGQLAKIGGSQVLLNLLSQINKSSNLEEYIALIYEKYLRRSLIELGEQIIETGYLTEMPLETIFRKIEQSFFVITENQPVQNLVSVEQGFKTVLKQIEHGLRLSEQPGLKTTFLELDLITQGFQNSELIIIAGRPSMGKTAFAFNIAKNIAYNHNIAVIFFSLEMTREQLLYRLLASEAEITNTRLRSSRIKRTEWVTIKNIVTQLSKLKLFIDDTPNLSIGEIKIKIKTLSFTLVDKINLVIIDYLQLLEGVEQNENRVQELAKITRSLKKLARDLKIPIIVLSQLSRNVETRINKRPVLSDLRESGCIHLRDIKGIHFTPLLPLFSWTGSFLSKHKISQIKFTGQKPTYKIKTLLGWSLLISSQHKLLTNQGWKKVEQLVGSNFIATKLLMPLNFSENFYSNSSLNWDKILKINYSNLLPVYDLQVVKSSNFLIRHLIIHNSIEQDADMVIMLYRDEYYNKGTVNKNIIEVIISKHRNGPIGSTNLLFDSKYLRFFNL</sequence>
<protein>
    <recommendedName>
        <fullName evidence="13">Replicative DNA helicase</fullName>
        <ecNumber evidence="13">5.6.2.3</ecNumber>
    </recommendedName>
</protein>
<dbReference type="Gene3D" id="2.170.16.10">
    <property type="entry name" value="Hedgehog/Intein (Hint) domain"/>
    <property type="match status" value="1"/>
</dbReference>
<keyword evidence="6 13" id="KW-0378">Hydrolase</keyword>
<evidence type="ECO:0000256" key="13">
    <source>
        <dbReference type="RuleBase" id="RU362085"/>
    </source>
</evidence>
<dbReference type="GO" id="GO:0005829">
    <property type="term" value="C:cytosol"/>
    <property type="evidence" value="ECO:0007669"/>
    <property type="project" value="TreeGrafter"/>
</dbReference>
<evidence type="ECO:0000256" key="1">
    <source>
        <dbReference type="ARBA" id="ARBA00008428"/>
    </source>
</evidence>
<dbReference type="PROSITE" id="PS50818">
    <property type="entry name" value="INTEIN_C_TER"/>
    <property type="match status" value="1"/>
</dbReference>
<dbReference type="EMBL" id="KY433579">
    <property type="protein sequence ID" value="AQZ25081.1"/>
    <property type="molecule type" value="Genomic_DNA"/>
</dbReference>
<evidence type="ECO:0000256" key="6">
    <source>
        <dbReference type="ARBA" id="ARBA00022801"/>
    </source>
</evidence>
<evidence type="ECO:0000256" key="2">
    <source>
        <dbReference type="ARBA" id="ARBA00022515"/>
    </source>
</evidence>
<evidence type="ECO:0000256" key="10">
    <source>
        <dbReference type="ARBA" id="ARBA00023235"/>
    </source>
</evidence>
<dbReference type="Gene3D" id="1.10.860.10">
    <property type="entry name" value="DNAb Helicase, Chain A"/>
    <property type="match status" value="1"/>
</dbReference>
<feature type="domain" description="SF4 helicase" evidence="14">
    <location>
        <begin position="181"/>
        <end position="387"/>
    </location>
</feature>
<dbReference type="InterPro" id="IPR036185">
    <property type="entry name" value="DNA_heli_DnaB-like_N_sf"/>
</dbReference>
<keyword evidence="5 13" id="KW-0547">Nucleotide-binding</keyword>
<dbReference type="AlphaFoldDB" id="A0A2I4Q2K2"/>
<comment type="similarity">
    <text evidence="1 13">Belongs to the helicase family. DnaB subfamily.</text>
</comment>
<comment type="function">
    <text evidence="11">The intein is an endonuclease.</text>
</comment>
<evidence type="ECO:0000256" key="4">
    <source>
        <dbReference type="ARBA" id="ARBA00022737"/>
    </source>
</evidence>
<dbReference type="GO" id="GO:0043139">
    <property type="term" value="F:5'-3' DNA helicase activity"/>
    <property type="evidence" value="ECO:0007669"/>
    <property type="project" value="UniProtKB-EC"/>
</dbReference>
<dbReference type="InterPro" id="IPR007694">
    <property type="entry name" value="DNA_helicase_DnaB-like_C"/>
</dbReference>
<dbReference type="CDD" id="cd00081">
    <property type="entry name" value="Hint"/>
    <property type="match status" value="1"/>
</dbReference>
<dbReference type="InterPro" id="IPR007693">
    <property type="entry name" value="DNA_helicase_DnaB-like_N"/>
</dbReference>
<dbReference type="GO" id="GO:0006269">
    <property type="term" value="P:DNA replication, synthesis of primer"/>
    <property type="evidence" value="ECO:0007669"/>
    <property type="project" value="UniProtKB-UniRule"/>
</dbReference>
<feature type="domain" description="SF4 helicase" evidence="14">
    <location>
        <begin position="523"/>
        <end position="579"/>
    </location>
</feature>
<dbReference type="EC" id="5.6.2.3" evidence="13"/>
<dbReference type="SUPFAM" id="SSF48024">
    <property type="entry name" value="N-terminal domain of DnaB helicase"/>
    <property type="match status" value="1"/>
</dbReference>
<evidence type="ECO:0000259" key="14">
    <source>
        <dbReference type="PROSITE" id="PS51199"/>
    </source>
</evidence>
<evidence type="ECO:0000256" key="11">
    <source>
        <dbReference type="ARBA" id="ARBA00044940"/>
    </source>
</evidence>
<dbReference type="Pfam" id="PF14890">
    <property type="entry name" value="Intein_splicing"/>
    <property type="match status" value="1"/>
</dbReference>
<dbReference type="CDD" id="cd00984">
    <property type="entry name" value="DnaB_C"/>
    <property type="match status" value="1"/>
</dbReference>
<dbReference type="GO" id="GO:0003677">
    <property type="term" value="F:DNA binding"/>
    <property type="evidence" value="ECO:0007669"/>
    <property type="project" value="UniProtKB-UniRule"/>
</dbReference>
<evidence type="ECO:0000256" key="8">
    <source>
        <dbReference type="ARBA" id="ARBA00022840"/>
    </source>
</evidence>
<dbReference type="PROSITE" id="PS51199">
    <property type="entry name" value="SF4_HELICASE"/>
    <property type="match status" value="2"/>
</dbReference>
<dbReference type="SMART" id="SM00305">
    <property type="entry name" value="HintC"/>
    <property type="match status" value="1"/>
</dbReference>
<dbReference type="PANTHER" id="PTHR30153">
    <property type="entry name" value="REPLICATIVE DNA HELICASE DNAB"/>
    <property type="match status" value="1"/>
</dbReference>
<dbReference type="GO" id="GO:0016887">
    <property type="term" value="F:ATP hydrolysis activity"/>
    <property type="evidence" value="ECO:0007669"/>
    <property type="project" value="RHEA"/>
</dbReference>
<dbReference type="SUPFAM" id="SSF51294">
    <property type="entry name" value="Hedgehog/intein (Hint) domain"/>
    <property type="match status" value="1"/>
</dbReference>
<evidence type="ECO:0000256" key="5">
    <source>
        <dbReference type="ARBA" id="ARBA00022741"/>
    </source>
</evidence>
<dbReference type="Pfam" id="PF03796">
    <property type="entry name" value="DnaB_C"/>
    <property type="match status" value="1"/>
</dbReference>
<keyword evidence="4" id="KW-0677">Repeat</keyword>
<reference evidence="15" key="1">
    <citation type="journal article" date="2017" name="Mar. Biotechnol.">
        <title>Plastid Genome of Dictyopteris divaricata (Dictyotales, Phaeophyceae): Understanding the Evolution of Plastid Genomes in Brown Algae.</title>
        <authorList>
            <person name="Liu F."/>
            <person name="Jin Z."/>
            <person name="Wang Y."/>
            <person name="Bi Y."/>
            <person name="Melton J.T.III."/>
        </authorList>
    </citation>
    <scope>NUCLEOTIDE SEQUENCE</scope>
</reference>
<dbReference type="InterPro" id="IPR007692">
    <property type="entry name" value="DNA_helicase_DnaB"/>
</dbReference>
<dbReference type="RefSeq" id="YP_009455865.1">
    <property type="nucleotide sequence ID" value="NC_036804.1"/>
</dbReference>
<evidence type="ECO:0000313" key="15">
    <source>
        <dbReference type="EMBL" id="AQZ25081.1"/>
    </source>
</evidence>
<evidence type="ECO:0000256" key="3">
    <source>
        <dbReference type="ARBA" id="ARBA00022705"/>
    </source>
</evidence>
<keyword evidence="8 13" id="KW-0067">ATP-binding</keyword>
<dbReference type="Gene3D" id="3.40.50.300">
    <property type="entry name" value="P-loop containing nucleotide triphosphate hydrolases"/>
    <property type="match status" value="2"/>
</dbReference>
<organism evidence="15">
    <name type="scientific">Dictyopteris divaricata</name>
    <dbReference type="NCBI Taxonomy" id="156996"/>
    <lineage>
        <taxon>Eukaryota</taxon>
        <taxon>Sar</taxon>
        <taxon>Stramenopiles</taxon>
        <taxon>Ochrophyta</taxon>
        <taxon>PX clade</taxon>
        <taxon>Phaeophyceae</taxon>
        <taxon>Dictyotales</taxon>
        <taxon>Dictyotaceae</taxon>
        <taxon>Dictyopteris</taxon>
    </lineage>
</organism>
<evidence type="ECO:0000256" key="12">
    <source>
        <dbReference type="ARBA" id="ARBA00048954"/>
    </source>
</evidence>
<evidence type="ECO:0000256" key="9">
    <source>
        <dbReference type="ARBA" id="ARBA00023125"/>
    </source>
</evidence>
<dbReference type="InterPro" id="IPR003586">
    <property type="entry name" value="Hint_dom_C"/>
</dbReference>
<keyword evidence="10" id="KW-0413">Isomerase</keyword>
<gene>
    <name evidence="15" type="primary">dnaB</name>
</gene>
<keyword evidence="7 13" id="KW-0347">Helicase</keyword>
<dbReference type="GeneID" id="35656133"/>
<comment type="catalytic activity">
    <reaction evidence="12 13">
        <text>ATP + H2O = ADP + phosphate + H(+)</text>
        <dbReference type="Rhea" id="RHEA:13065"/>
        <dbReference type="ChEBI" id="CHEBI:15377"/>
        <dbReference type="ChEBI" id="CHEBI:15378"/>
        <dbReference type="ChEBI" id="CHEBI:30616"/>
        <dbReference type="ChEBI" id="CHEBI:43474"/>
        <dbReference type="ChEBI" id="CHEBI:456216"/>
        <dbReference type="EC" id="5.6.2.3"/>
    </reaction>
</comment>
<geneLocation type="chloroplast" evidence="15"/>
<dbReference type="InterPro" id="IPR036844">
    <property type="entry name" value="Hint_dom_sf"/>
</dbReference>
<keyword evidence="3 13" id="KW-0235">DNA replication</keyword>
<dbReference type="InterPro" id="IPR016136">
    <property type="entry name" value="DNA_helicase_N/primase_C"/>
</dbReference>
<name>A0A2I4Q2K2_9PHAE</name>
<dbReference type="Pfam" id="PF00772">
    <property type="entry name" value="DnaB"/>
    <property type="match status" value="1"/>
</dbReference>
<comment type="function">
    <text evidence="13">The main replicative DNA helicase, it participates in initiation and elongation during chromosome replication. Travels ahead of the DNA replisome, separating dsDNA into templates for DNA synthesis. A processive ATP-dependent 5'-3' DNA helicase it has DNA-dependent ATPase activity.</text>
</comment>
<keyword evidence="15" id="KW-0150">Chloroplast</keyword>
<proteinExistence type="inferred from homology"/>